<accession>A0ABS1M5L4</accession>
<dbReference type="SUPFAM" id="SSF109854">
    <property type="entry name" value="DinB/YfiT-like putative metalloenzymes"/>
    <property type="match status" value="1"/>
</dbReference>
<reference evidence="2 3" key="1">
    <citation type="submission" date="2021-01" db="EMBL/GenBank/DDBJ databases">
        <title>WGS of actinomycetes isolated from Thailand.</title>
        <authorList>
            <person name="Thawai C."/>
        </authorList>
    </citation>
    <scope>NUCLEOTIDE SEQUENCE [LARGE SCALE GENOMIC DNA]</scope>
    <source>
        <strain evidence="2 3">LPG 2</strain>
    </source>
</reference>
<dbReference type="EMBL" id="JAERRJ010000005">
    <property type="protein sequence ID" value="MBL1075866.1"/>
    <property type="molecule type" value="Genomic_DNA"/>
</dbReference>
<proteinExistence type="predicted"/>
<dbReference type="InterPro" id="IPR034660">
    <property type="entry name" value="DinB/YfiT-like"/>
</dbReference>
<organism evidence="2 3">
    <name type="scientific">Nocardia acididurans</name>
    <dbReference type="NCBI Taxonomy" id="2802282"/>
    <lineage>
        <taxon>Bacteria</taxon>
        <taxon>Bacillati</taxon>
        <taxon>Actinomycetota</taxon>
        <taxon>Actinomycetes</taxon>
        <taxon>Mycobacteriales</taxon>
        <taxon>Nocardiaceae</taxon>
        <taxon>Nocardia</taxon>
    </lineage>
</organism>
<sequence length="193" mass="20778">MSESDYAALAAAPLLKIIRNITGDQLGNPTPCAEFDVRRLLNHLLFWGPSLEGAARKESVPPPAENEAEVDLLSGDWAAALESQLDRIATAWSAPAAWQGMTHMGSPMELPAPLIGGMVVGELMVHAWDLARATGQDPQWDADLLAYAYRETAATAEQGRQMGIYGPEVPVPETDPLLSRLVGVTGRDPHWTA</sequence>
<feature type="domain" description="Mycothiol-dependent maleylpyruvate isomerase metal-binding" evidence="1">
    <location>
        <begin position="10"/>
        <end position="131"/>
    </location>
</feature>
<protein>
    <submittedName>
        <fullName evidence="2">TIGR03086 family protein</fullName>
    </submittedName>
</protein>
<dbReference type="Proteomes" id="UP000602198">
    <property type="component" value="Unassembled WGS sequence"/>
</dbReference>
<dbReference type="Pfam" id="PF11716">
    <property type="entry name" value="MDMPI_N"/>
    <property type="match status" value="1"/>
</dbReference>
<dbReference type="InterPro" id="IPR017517">
    <property type="entry name" value="Maleyloyr_isom"/>
</dbReference>
<dbReference type="NCBIfam" id="TIGR03086">
    <property type="entry name" value="TIGR03086 family metal-binding protein"/>
    <property type="match status" value="1"/>
</dbReference>
<comment type="caution">
    <text evidence="2">The sequence shown here is derived from an EMBL/GenBank/DDBJ whole genome shotgun (WGS) entry which is preliminary data.</text>
</comment>
<dbReference type="NCBIfam" id="TIGR03083">
    <property type="entry name" value="maleylpyruvate isomerase family mycothiol-dependent enzyme"/>
    <property type="match status" value="1"/>
</dbReference>
<keyword evidence="3" id="KW-1185">Reference proteome</keyword>
<evidence type="ECO:0000313" key="3">
    <source>
        <dbReference type="Proteomes" id="UP000602198"/>
    </source>
</evidence>
<dbReference type="InterPro" id="IPR017520">
    <property type="entry name" value="CHP03086"/>
</dbReference>
<evidence type="ECO:0000313" key="2">
    <source>
        <dbReference type="EMBL" id="MBL1075866.1"/>
    </source>
</evidence>
<dbReference type="RefSeq" id="WP_201948324.1">
    <property type="nucleotide sequence ID" value="NZ_JAERRJ010000005.1"/>
</dbReference>
<dbReference type="InterPro" id="IPR024344">
    <property type="entry name" value="MDMPI_metal-binding"/>
</dbReference>
<dbReference type="Gene3D" id="1.20.120.450">
    <property type="entry name" value="dinb family like domain"/>
    <property type="match status" value="1"/>
</dbReference>
<gene>
    <name evidence="2" type="ORF">JK358_15830</name>
</gene>
<evidence type="ECO:0000259" key="1">
    <source>
        <dbReference type="Pfam" id="PF11716"/>
    </source>
</evidence>
<name>A0ABS1M5L4_9NOCA</name>